<evidence type="ECO:0000256" key="1">
    <source>
        <dbReference type="ARBA" id="ARBA00022737"/>
    </source>
</evidence>
<comment type="caution">
    <text evidence="5">The sequence shown here is derived from an EMBL/GenBank/DDBJ whole genome shotgun (WGS) entry which is preliminary data.</text>
</comment>
<keyword evidence="2 3" id="KW-0040">ANK repeat</keyword>
<reference evidence="5" key="1">
    <citation type="submission" date="2016-04" db="EMBL/GenBank/DDBJ databases">
        <authorList>
            <person name="Nguyen H.D."/>
            <person name="Samba Siva P."/>
            <person name="Cullis J."/>
            <person name="Levesque C.A."/>
            <person name="Hambleton S."/>
        </authorList>
    </citation>
    <scope>NUCLEOTIDE SEQUENCE</scope>
    <source>
        <strain evidence="5">DAOMC 236422</strain>
    </source>
</reference>
<proteinExistence type="predicted"/>
<dbReference type="SMART" id="SM00248">
    <property type="entry name" value="ANK"/>
    <property type="match status" value="3"/>
</dbReference>
<feature type="compositionally biased region" description="Low complexity" evidence="4">
    <location>
        <begin position="59"/>
        <end position="73"/>
    </location>
</feature>
<gene>
    <name evidence="5" type="ORF">A4X09_0g881</name>
</gene>
<dbReference type="InterPro" id="IPR002110">
    <property type="entry name" value="Ankyrin_rpt"/>
</dbReference>
<keyword evidence="1" id="KW-0677">Repeat</keyword>
<dbReference type="InterPro" id="IPR036770">
    <property type="entry name" value="Ankyrin_rpt-contain_sf"/>
</dbReference>
<accession>A0A8X7NFP7</accession>
<evidence type="ECO:0000256" key="4">
    <source>
        <dbReference type="SAM" id="MobiDB-lite"/>
    </source>
</evidence>
<protein>
    <submittedName>
        <fullName evidence="5">Uncharacterized protein</fullName>
    </submittedName>
</protein>
<dbReference type="SUPFAM" id="SSF48403">
    <property type="entry name" value="Ankyrin repeat"/>
    <property type="match status" value="1"/>
</dbReference>
<dbReference type="Proteomes" id="UP000078113">
    <property type="component" value="Unassembled WGS sequence"/>
</dbReference>
<dbReference type="PANTHER" id="PTHR24171">
    <property type="entry name" value="ANKYRIN REPEAT DOMAIN-CONTAINING PROTEIN 39-RELATED"/>
    <property type="match status" value="1"/>
</dbReference>
<evidence type="ECO:0000313" key="5">
    <source>
        <dbReference type="EMBL" id="KAE8271455.1"/>
    </source>
</evidence>
<dbReference type="PROSITE" id="PS50297">
    <property type="entry name" value="ANK_REP_REGION"/>
    <property type="match status" value="2"/>
</dbReference>
<evidence type="ECO:0000313" key="6">
    <source>
        <dbReference type="Proteomes" id="UP000078113"/>
    </source>
</evidence>
<feature type="region of interest" description="Disordered" evidence="4">
    <location>
        <begin position="461"/>
        <end position="484"/>
    </location>
</feature>
<evidence type="ECO:0000256" key="3">
    <source>
        <dbReference type="PROSITE-ProRule" id="PRU00023"/>
    </source>
</evidence>
<feature type="repeat" description="ANK" evidence="3">
    <location>
        <begin position="400"/>
        <end position="432"/>
    </location>
</feature>
<dbReference type="Gene3D" id="1.25.40.20">
    <property type="entry name" value="Ankyrin repeat-containing domain"/>
    <property type="match status" value="1"/>
</dbReference>
<organism evidence="5 6">
    <name type="scientific">Tilletia walkeri</name>
    <dbReference type="NCBI Taxonomy" id="117179"/>
    <lineage>
        <taxon>Eukaryota</taxon>
        <taxon>Fungi</taxon>
        <taxon>Dikarya</taxon>
        <taxon>Basidiomycota</taxon>
        <taxon>Ustilaginomycotina</taxon>
        <taxon>Exobasidiomycetes</taxon>
        <taxon>Tilletiales</taxon>
        <taxon>Tilletiaceae</taxon>
        <taxon>Tilletia</taxon>
    </lineage>
</organism>
<name>A0A8X7NFP7_9BASI</name>
<feature type="compositionally biased region" description="Low complexity" evidence="4">
    <location>
        <begin position="461"/>
        <end position="479"/>
    </location>
</feature>
<feature type="compositionally biased region" description="Low complexity" evidence="4">
    <location>
        <begin position="163"/>
        <end position="182"/>
    </location>
</feature>
<feature type="repeat" description="ANK" evidence="3">
    <location>
        <begin position="367"/>
        <end position="399"/>
    </location>
</feature>
<feature type="region of interest" description="Disordered" evidence="4">
    <location>
        <begin position="536"/>
        <end position="603"/>
    </location>
</feature>
<evidence type="ECO:0000256" key="2">
    <source>
        <dbReference type="ARBA" id="ARBA00023043"/>
    </source>
</evidence>
<sequence>MTMAWTGERQPMGKTSNLSHRFRRAVIQGNLPLAKRLAATATSLSENAHKAAAATATTQAAAADRTAGNTRRTSAAETVRRTTRVSNGGSGSVLALEEGEEGDDHARFMGRRESNPSSVRSMGSGPTRRAMLAAPGRTAAAGGEGTLVEEDNPATPTLRSHWATTSPNATSSVSASSTSNSVRADGPTASLPAPSRFRADSNSSFEETRPFPSEEFVLPSEMGPTPTSIPAQRNKLPDCPLLPPMIRYTRQDPTVRPYVTPSERATRAQRAALDVPFTIRNVDLTSPAGSEGRKSSLILALEHGTGVDMVEWLLEMGHEEDEPSTDNDKNSVFALAAIYNRCDVMERYSIHSDVDVTSLIRSRSASEGRTALHWAALKGHDAAIKLLLSLGANVDAFDNDHTTPLHFASAWGHITSVQLLKEVGARSDLANIQGFRALDWAYDNNIKIVLENFDEQYRGSLHGHSHSSASDGFSASSLSTRSPAMGSQHLVDVKSGGVGQSVGGGGGGGGTGAELGNVRSIVMSRDQAAMLEYRRALPRQQHTGSDRRQQQSYGSIFSSPKRGSIPLRNEPRRSITLSPDTLRGGVLSLSPPTSPPVQLAHLR</sequence>
<dbReference type="AlphaFoldDB" id="A0A8X7NFP7"/>
<feature type="compositionally biased region" description="Basic and acidic residues" evidence="4">
    <location>
        <begin position="104"/>
        <end position="114"/>
    </location>
</feature>
<feature type="region of interest" description="Disordered" evidence="4">
    <location>
        <begin position="1"/>
        <end position="20"/>
    </location>
</feature>
<keyword evidence="6" id="KW-1185">Reference proteome</keyword>
<feature type="region of interest" description="Disordered" evidence="4">
    <location>
        <begin position="59"/>
        <end position="238"/>
    </location>
</feature>
<dbReference type="EMBL" id="LWDG02000018">
    <property type="protein sequence ID" value="KAE8271455.1"/>
    <property type="molecule type" value="Genomic_DNA"/>
</dbReference>
<dbReference type="PROSITE" id="PS50088">
    <property type="entry name" value="ANK_REPEAT"/>
    <property type="match status" value="2"/>
</dbReference>
<dbReference type="Pfam" id="PF12796">
    <property type="entry name" value="Ank_2"/>
    <property type="match status" value="1"/>
</dbReference>
<reference evidence="5" key="2">
    <citation type="journal article" date="2019" name="IMA Fungus">
        <title>Genome sequencing and comparison of five Tilletia species to identify candidate genes for the detection of regulated species infecting wheat.</title>
        <authorList>
            <person name="Nguyen H.D.T."/>
            <person name="Sultana T."/>
            <person name="Kesanakurti P."/>
            <person name="Hambleton S."/>
        </authorList>
    </citation>
    <scope>NUCLEOTIDE SEQUENCE</scope>
    <source>
        <strain evidence="5">DAOMC 236422</strain>
    </source>
</reference>